<dbReference type="EMBL" id="MU006809">
    <property type="protein sequence ID" value="KAF2635199.1"/>
    <property type="molecule type" value="Genomic_DNA"/>
</dbReference>
<accession>A0A6A6RI60</accession>
<reference evidence="2" key="1">
    <citation type="journal article" date="2020" name="Stud. Mycol.">
        <title>101 Dothideomycetes genomes: a test case for predicting lifestyles and emergence of pathogens.</title>
        <authorList>
            <person name="Haridas S."/>
            <person name="Albert R."/>
            <person name="Binder M."/>
            <person name="Bloem J."/>
            <person name="Labutti K."/>
            <person name="Salamov A."/>
            <person name="Andreopoulos B."/>
            <person name="Baker S."/>
            <person name="Barry K."/>
            <person name="Bills G."/>
            <person name="Bluhm B."/>
            <person name="Cannon C."/>
            <person name="Castanera R."/>
            <person name="Culley D."/>
            <person name="Daum C."/>
            <person name="Ezra D."/>
            <person name="Gonzalez J."/>
            <person name="Henrissat B."/>
            <person name="Kuo A."/>
            <person name="Liang C."/>
            <person name="Lipzen A."/>
            <person name="Lutzoni F."/>
            <person name="Magnuson J."/>
            <person name="Mondo S."/>
            <person name="Nolan M."/>
            <person name="Ohm R."/>
            <person name="Pangilinan J."/>
            <person name="Park H.-J."/>
            <person name="Ramirez L."/>
            <person name="Alfaro M."/>
            <person name="Sun H."/>
            <person name="Tritt A."/>
            <person name="Yoshinaga Y."/>
            <person name="Zwiers L.-H."/>
            <person name="Turgeon B."/>
            <person name="Goodwin S."/>
            <person name="Spatafora J."/>
            <person name="Crous P."/>
            <person name="Grigoriev I."/>
        </authorList>
    </citation>
    <scope>NUCLEOTIDE SEQUENCE</scope>
    <source>
        <strain evidence="2">CBS 473.64</strain>
    </source>
</reference>
<dbReference type="Proteomes" id="UP000799753">
    <property type="component" value="Unassembled WGS sequence"/>
</dbReference>
<organism evidence="2 3">
    <name type="scientific">Massarina eburnea CBS 473.64</name>
    <dbReference type="NCBI Taxonomy" id="1395130"/>
    <lineage>
        <taxon>Eukaryota</taxon>
        <taxon>Fungi</taxon>
        <taxon>Dikarya</taxon>
        <taxon>Ascomycota</taxon>
        <taxon>Pezizomycotina</taxon>
        <taxon>Dothideomycetes</taxon>
        <taxon>Pleosporomycetidae</taxon>
        <taxon>Pleosporales</taxon>
        <taxon>Massarineae</taxon>
        <taxon>Massarinaceae</taxon>
        <taxon>Massarina</taxon>
    </lineage>
</organism>
<proteinExistence type="predicted"/>
<protein>
    <recommendedName>
        <fullName evidence="4">BZIP domain-containing protein</fullName>
    </recommendedName>
</protein>
<feature type="compositionally biased region" description="Acidic residues" evidence="1">
    <location>
        <begin position="213"/>
        <end position="229"/>
    </location>
</feature>
<dbReference type="OrthoDB" id="3555317at2759"/>
<dbReference type="AlphaFoldDB" id="A0A6A6RI60"/>
<gene>
    <name evidence="2" type="ORF">P280DRAFT_511308</name>
</gene>
<dbReference type="PANTHER" id="PTHR40618:SF1">
    <property type="entry name" value="B-ZIP TRANSCRIPTION FACTOR (EUROFUNG)"/>
    <property type="match status" value="1"/>
</dbReference>
<keyword evidence="3" id="KW-1185">Reference proteome</keyword>
<dbReference type="PANTHER" id="PTHR40618">
    <property type="entry name" value="B-ZIP TRANSCRIPTION FACTOR (EUROFUNG)-RELATED"/>
    <property type="match status" value="1"/>
</dbReference>
<name>A0A6A6RI60_9PLEO</name>
<evidence type="ECO:0000313" key="2">
    <source>
        <dbReference type="EMBL" id="KAF2635199.1"/>
    </source>
</evidence>
<sequence length="283" mass="32227">MTSNTYSIDIRRDDDHCLYPQPGKRFGYAYWMQPVLKANDGSAMSGNADVALISSEESVVQQPTPTPEPVPEKRGRGRPRVNKARDETALEKRRAQVREAQRTYQKRKDTAAASERRRGDDILEAMSDLSTNIEALLQTAARTGALAQHGELADHIRQLWDSYDSAINKPCLKPELRLLQVKNDRRRTEYRHSQMQNICSTQHQLQGNQGMEQVEERDEEHDEGDEEVDASQMEFGRIEDSSLMQSFAQMEAKFGFVGQGKTVTEYLHERRTAGHAEESNRST</sequence>
<feature type="region of interest" description="Disordered" evidence="1">
    <location>
        <begin position="56"/>
        <end position="119"/>
    </location>
</feature>
<feature type="compositionally biased region" description="Basic and acidic residues" evidence="1">
    <location>
        <begin position="83"/>
        <end position="119"/>
    </location>
</feature>
<evidence type="ECO:0008006" key="4">
    <source>
        <dbReference type="Google" id="ProtNLM"/>
    </source>
</evidence>
<feature type="region of interest" description="Disordered" evidence="1">
    <location>
        <begin position="202"/>
        <end position="229"/>
    </location>
</feature>
<feature type="compositionally biased region" description="Polar residues" evidence="1">
    <location>
        <begin position="202"/>
        <end position="211"/>
    </location>
</feature>
<evidence type="ECO:0000313" key="3">
    <source>
        <dbReference type="Proteomes" id="UP000799753"/>
    </source>
</evidence>
<evidence type="ECO:0000256" key="1">
    <source>
        <dbReference type="SAM" id="MobiDB-lite"/>
    </source>
</evidence>